<evidence type="ECO:0000259" key="1">
    <source>
        <dbReference type="Pfam" id="PF13601"/>
    </source>
</evidence>
<evidence type="ECO:0000313" key="2">
    <source>
        <dbReference type="EMBL" id="OXM68437.1"/>
    </source>
</evidence>
<protein>
    <submittedName>
        <fullName evidence="2">ArsR family transcriptional regulator</fullName>
    </submittedName>
</protein>
<dbReference type="EMBL" id="NMUL01000010">
    <property type="protein sequence ID" value="OXM68437.1"/>
    <property type="molecule type" value="Genomic_DNA"/>
</dbReference>
<name>A0A229TB01_9PSEU</name>
<dbReference type="SUPFAM" id="SSF46785">
    <property type="entry name" value="Winged helix' DNA-binding domain"/>
    <property type="match status" value="1"/>
</dbReference>
<dbReference type="InterPro" id="IPR036388">
    <property type="entry name" value="WH-like_DNA-bd_sf"/>
</dbReference>
<dbReference type="Gene3D" id="1.10.10.10">
    <property type="entry name" value="Winged helix-like DNA-binding domain superfamily/Winged helix DNA-binding domain"/>
    <property type="match status" value="1"/>
</dbReference>
<comment type="caution">
    <text evidence="2">The sequence shown here is derived from an EMBL/GenBank/DDBJ whole genome shotgun (WGS) entry which is preliminary data.</text>
</comment>
<organism evidence="2 3">
    <name type="scientific">Amycolatopsis vastitatis</name>
    <dbReference type="NCBI Taxonomy" id="1905142"/>
    <lineage>
        <taxon>Bacteria</taxon>
        <taxon>Bacillati</taxon>
        <taxon>Actinomycetota</taxon>
        <taxon>Actinomycetes</taxon>
        <taxon>Pseudonocardiales</taxon>
        <taxon>Pseudonocardiaceae</taxon>
        <taxon>Amycolatopsis</taxon>
    </lineage>
</organism>
<dbReference type="PANTHER" id="PTHR37318">
    <property type="entry name" value="BSL7504 PROTEIN"/>
    <property type="match status" value="1"/>
</dbReference>
<dbReference type="AlphaFoldDB" id="A0A229TB01"/>
<evidence type="ECO:0000313" key="3">
    <source>
        <dbReference type="Proteomes" id="UP000215199"/>
    </source>
</evidence>
<dbReference type="InterPro" id="IPR036390">
    <property type="entry name" value="WH_DNA-bd_sf"/>
</dbReference>
<dbReference type="RefSeq" id="WP_093947759.1">
    <property type="nucleotide sequence ID" value="NZ_NMUL01000010.1"/>
</dbReference>
<accession>A0A229TB01</accession>
<dbReference type="OrthoDB" id="4952043at2"/>
<dbReference type="Pfam" id="PF13601">
    <property type="entry name" value="HTH_34"/>
    <property type="match status" value="1"/>
</dbReference>
<dbReference type="InterPro" id="IPR027395">
    <property type="entry name" value="WH_DNA-bd_dom"/>
</dbReference>
<dbReference type="PANTHER" id="PTHR37318:SF1">
    <property type="entry name" value="BSL7504 PROTEIN"/>
    <property type="match status" value="1"/>
</dbReference>
<gene>
    <name evidence="2" type="ORF">CF165_13065</name>
</gene>
<keyword evidence="3" id="KW-1185">Reference proteome</keyword>
<dbReference type="Proteomes" id="UP000215199">
    <property type="component" value="Unassembled WGS sequence"/>
</dbReference>
<reference evidence="3" key="1">
    <citation type="submission" date="2017-07" db="EMBL/GenBank/DDBJ databases">
        <title>Comparative genome mining reveals phylogenetic distribution patterns of secondary metabolites in Amycolatopsis.</title>
        <authorList>
            <person name="Adamek M."/>
            <person name="Alanjary M."/>
            <person name="Sales-Ortells H."/>
            <person name="Goodfellow M."/>
            <person name="Bull A.T."/>
            <person name="Kalinowski J."/>
            <person name="Ziemert N."/>
        </authorList>
    </citation>
    <scope>NUCLEOTIDE SEQUENCE [LARGE SCALE GENOMIC DNA]</scope>
    <source>
        <strain evidence="3">H5</strain>
    </source>
</reference>
<sequence>MNEPHPRRKLDEVIHSPVRLSVMAVLATTSEADFRYVKDIVEVSDSLLSKHVAVLNTAGYVRIVKGVAENRPVTWLSLTETGAEAYREYVRTLNRIIGGKEAPGDAR</sequence>
<proteinExistence type="predicted"/>
<feature type="domain" description="Winged helix DNA-binding" evidence="1">
    <location>
        <begin position="18"/>
        <end position="97"/>
    </location>
</feature>